<evidence type="ECO:0000313" key="10">
    <source>
        <dbReference type="EMBL" id="PWN26167.1"/>
    </source>
</evidence>
<dbReference type="GO" id="GO:0008270">
    <property type="term" value="F:zinc ion binding"/>
    <property type="evidence" value="ECO:0007669"/>
    <property type="project" value="UniProtKB-KW"/>
</dbReference>
<organism evidence="10 11">
    <name type="scientific">Jaminaea rosea</name>
    <dbReference type="NCBI Taxonomy" id="1569628"/>
    <lineage>
        <taxon>Eukaryota</taxon>
        <taxon>Fungi</taxon>
        <taxon>Dikarya</taxon>
        <taxon>Basidiomycota</taxon>
        <taxon>Ustilaginomycotina</taxon>
        <taxon>Exobasidiomycetes</taxon>
        <taxon>Microstromatales</taxon>
        <taxon>Microstromatales incertae sedis</taxon>
        <taxon>Jaminaea</taxon>
    </lineage>
</organism>
<keyword evidence="7" id="KW-0472">Membrane</keyword>
<dbReference type="GeneID" id="37028410"/>
<evidence type="ECO:0000256" key="3">
    <source>
        <dbReference type="ARBA" id="ARBA00022723"/>
    </source>
</evidence>
<keyword evidence="2" id="KW-0812">Transmembrane</keyword>
<feature type="compositionally biased region" description="Low complexity" evidence="8">
    <location>
        <begin position="347"/>
        <end position="364"/>
    </location>
</feature>
<evidence type="ECO:0000256" key="2">
    <source>
        <dbReference type="ARBA" id="ARBA00022692"/>
    </source>
</evidence>
<gene>
    <name evidence="10" type="ORF">BDZ90DRAFT_233309</name>
</gene>
<feature type="region of interest" description="Disordered" evidence="8">
    <location>
        <begin position="406"/>
        <end position="425"/>
    </location>
</feature>
<dbReference type="SUPFAM" id="SSF57850">
    <property type="entry name" value="RING/U-box"/>
    <property type="match status" value="1"/>
</dbReference>
<dbReference type="RefSeq" id="XP_025360779.1">
    <property type="nucleotide sequence ID" value="XM_025506587.1"/>
</dbReference>
<keyword evidence="4" id="KW-0863">Zinc-finger</keyword>
<feature type="region of interest" description="Disordered" evidence="8">
    <location>
        <begin position="1"/>
        <end position="30"/>
    </location>
</feature>
<reference evidence="10 11" key="1">
    <citation type="journal article" date="2018" name="Mol. Biol. Evol.">
        <title>Broad Genomic Sampling Reveals a Smut Pathogenic Ancestry of the Fungal Clade Ustilaginomycotina.</title>
        <authorList>
            <person name="Kijpornyongpan T."/>
            <person name="Mondo S.J."/>
            <person name="Barry K."/>
            <person name="Sandor L."/>
            <person name="Lee J."/>
            <person name="Lipzen A."/>
            <person name="Pangilinan J."/>
            <person name="LaButti K."/>
            <person name="Hainaut M."/>
            <person name="Henrissat B."/>
            <person name="Grigoriev I.V."/>
            <person name="Spatafora J.W."/>
            <person name="Aime M.C."/>
        </authorList>
    </citation>
    <scope>NUCLEOTIDE SEQUENCE [LARGE SCALE GENOMIC DNA]</scope>
    <source>
        <strain evidence="10 11">MCA 5214</strain>
    </source>
</reference>
<feature type="compositionally biased region" description="Pro residues" evidence="8">
    <location>
        <begin position="365"/>
        <end position="378"/>
    </location>
</feature>
<dbReference type="EMBL" id="KZ819672">
    <property type="protein sequence ID" value="PWN26167.1"/>
    <property type="molecule type" value="Genomic_DNA"/>
</dbReference>
<dbReference type="OrthoDB" id="5817083at2759"/>
<keyword evidence="3" id="KW-0479">Metal-binding</keyword>
<dbReference type="InterPro" id="IPR013083">
    <property type="entry name" value="Znf_RING/FYVE/PHD"/>
</dbReference>
<evidence type="ECO:0000256" key="4">
    <source>
        <dbReference type="ARBA" id="ARBA00022771"/>
    </source>
</evidence>
<accession>A0A316ULN0</accession>
<evidence type="ECO:0000256" key="6">
    <source>
        <dbReference type="ARBA" id="ARBA00022989"/>
    </source>
</evidence>
<proteinExistence type="predicted"/>
<evidence type="ECO:0000256" key="7">
    <source>
        <dbReference type="ARBA" id="ARBA00023136"/>
    </source>
</evidence>
<keyword evidence="6" id="KW-1133">Transmembrane helix</keyword>
<evidence type="ECO:0000259" key="9">
    <source>
        <dbReference type="PROSITE" id="PS51292"/>
    </source>
</evidence>
<comment type="subcellular location">
    <subcellularLocation>
        <location evidence="1">Membrane</location>
        <topology evidence="1">Multi-pass membrane protein</topology>
    </subcellularLocation>
</comment>
<dbReference type="AlphaFoldDB" id="A0A316ULN0"/>
<evidence type="ECO:0000256" key="5">
    <source>
        <dbReference type="ARBA" id="ARBA00022833"/>
    </source>
</evidence>
<evidence type="ECO:0000256" key="8">
    <source>
        <dbReference type="SAM" id="MobiDB-lite"/>
    </source>
</evidence>
<dbReference type="GO" id="GO:0016020">
    <property type="term" value="C:membrane"/>
    <property type="evidence" value="ECO:0007669"/>
    <property type="project" value="UniProtKB-SubCell"/>
</dbReference>
<dbReference type="Proteomes" id="UP000245884">
    <property type="component" value="Unassembled WGS sequence"/>
</dbReference>
<evidence type="ECO:0000256" key="1">
    <source>
        <dbReference type="ARBA" id="ARBA00004141"/>
    </source>
</evidence>
<feature type="compositionally biased region" description="Basic and acidic residues" evidence="8">
    <location>
        <begin position="53"/>
        <end position="63"/>
    </location>
</feature>
<feature type="region of interest" description="Disordered" evidence="8">
    <location>
        <begin position="338"/>
        <end position="392"/>
    </location>
</feature>
<feature type="compositionally biased region" description="Basic residues" evidence="8">
    <location>
        <begin position="83"/>
        <end position="94"/>
    </location>
</feature>
<feature type="region of interest" description="Disordered" evidence="8">
    <location>
        <begin position="43"/>
        <end position="94"/>
    </location>
</feature>
<dbReference type="Gene3D" id="3.30.40.10">
    <property type="entry name" value="Zinc/RING finger domain, C3HC4 (zinc finger)"/>
    <property type="match status" value="1"/>
</dbReference>
<dbReference type="InterPro" id="IPR011016">
    <property type="entry name" value="Znf_RING-CH"/>
</dbReference>
<evidence type="ECO:0000313" key="11">
    <source>
        <dbReference type="Proteomes" id="UP000245884"/>
    </source>
</evidence>
<sequence length="578" mass="63292">MASPSSSADAALVEDLLHSPPTPKSRRTVVTVDDLKERTCWICQDGDDDDHDDGVSDDTREQSEVENAVGSPSSGEPSSRSRASSKKEKRTTHPGRRFIHPCRCTLVAHESCLLQWIYRKRTNSQPIVKCPQCAHPYTLVAPKSRGLRWFQVGDSISSMALGVGTVFFGFGAASWLCYSYGSGLIKLWLGGEAAAQFTDSDTVGWYTGELVGVPALLILARLQTQAEITRQAEIYLGTAMWIVPTYMHLFHATTSSYMSWSRTPLIIKGGWQGGRCPGSPREGYCTWTGLWDAVRSAYPPSFALSVTMLVWGRHAYRAARKRITAWLLQPLVDKANAAQKAAEEEQQQQQQQQQAPQPAQGPQALPRPLPDQPVPQRPRLPGRGNLNDRATRRQFASTTKIVIVGLGGPDDMTQVDPDSRAQPPPLGTEAVVEEPTPPAVALAAAMAGVHPPVYRSMYISPSSVLRLVWAALGSPLVATMLGAALQGISMGMNPGNWLERLLAVSAFREGIKGGRTAKYQGVRSLHWRNTLSFGLYVVACDAASLAYRYLRLKRRAQTTVQDLPFQGGMVEGLELRED</sequence>
<dbReference type="Pfam" id="PF12906">
    <property type="entry name" value="RINGv"/>
    <property type="match status" value="1"/>
</dbReference>
<protein>
    <recommendedName>
        <fullName evidence="9">RING-CH-type domain-containing protein</fullName>
    </recommendedName>
</protein>
<dbReference type="STRING" id="1569628.A0A316ULN0"/>
<dbReference type="SMART" id="SM00744">
    <property type="entry name" value="RINGv"/>
    <property type="match status" value="1"/>
</dbReference>
<dbReference type="PANTHER" id="PTHR46283">
    <property type="entry name" value="E3 UBIQUITIN-PROTEIN LIGASE MARCH5"/>
    <property type="match status" value="1"/>
</dbReference>
<name>A0A316ULN0_9BASI</name>
<keyword evidence="11" id="KW-1185">Reference proteome</keyword>
<dbReference type="PROSITE" id="PS51292">
    <property type="entry name" value="ZF_RING_CH"/>
    <property type="match status" value="1"/>
</dbReference>
<feature type="domain" description="RING-CH-type" evidence="9">
    <location>
        <begin position="32"/>
        <end position="140"/>
    </location>
</feature>
<feature type="compositionally biased region" description="Low complexity" evidence="8">
    <location>
        <begin position="70"/>
        <end position="82"/>
    </location>
</feature>
<keyword evidence="5" id="KW-0862">Zinc</keyword>